<gene>
    <name evidence="2" type="ORF">GSTENG00011103001</name>
</gene>
<keyword evidence="4" id="KW-1185">Reference proteome</keyword>
<evidence type="ECO:0000256" key="1">
    <source>
        <dbReference type="SAM" id="MobiDB-lite"/>
    </source>
</evidence>
<dbReference type="EMBL" id="CAAE01012943">
    <property type="protein sequence ID" value="CAF94767.1"/>
    <property type="molecule type" value="Genomic_DNA"/>
</dbReference>
<dbReference type="AlphaFoldDB" id="Q4SX65"/>
<proteinExistence type="predicted"/>
<feature type="region of interest" description="Disordered" evidence="1">
    <location>
        <begin position="1"/>
        <end position="46"/>
    </location>
</feature>
<name>Q4SX65_TETNG</name>
<evidence type="ECO:0000313" key="4">
    <source>
        <dbReference type="Proteomes" id="UP000007303"/>
    </source>
</evidence>
<evidence type="ECO:0000313" key="2">
    <source>
        <dbReference type="EMBL" id="CAF94767.1"/>
    </source>
</evidence>
<reference evidence="2 4" key="1">
    <citation type="journal article" date="2004" name="Nature">
        <title>Genome duplication in the teleost fish Tetraodon nigroviridis reveals the early vertebrate proto-karyotype.</title>
        <authorList>
            <person name="Jaillon O."/>
            <person name="Aury J.-M."/>
            <person name="Brunet F."/>
            <person name="Petit J.-L."/>
            <person name="Stange-Thomann N."/>
            <person name="Mauceli E."/>
            <person name="Bouneau L."/>
            <person name="Fischer C."/>
            <person name="Ozouf-Costaz C."/>
            <person name="Bernot A."/>
            <person name="Nicaud S."/>
            <person name="Jaffe D."/>
            <person name="Fisher S."/>
            <person name="Lutfalla G."/>
            <person name="Dossat C."/>
            <person name="Segurens B."/>
            <person name="Dasilva C."/>
            <person name="Salanoubat M."/>
            <person name="Levy M."/>
            <person name="Boudet N."/>
            <person name="Castellano S."/>
            <person name="Anthouard V."/>
            <person name="Jubin C."/>
            <person name="Castelli V."/>
            <person name="Katinka M."/>
            <person name="Vacherie B."/>
            <person name="Biemont C."/>
            <person name="Skalli Z."/>
            <person name="Cattolico L."/>
            <person name="Poulain J."/>
            <person name="De Berardinis V."/>
            <person name="Cruaud C."/>
            <person name="Duprat S."/>
            <person name="Brottier P."/>
            <person name="Coutanceau J.-P."/>
            <person name="Gouzy J."/>
            <person name="Parra G."/>
            <person name="Lardier G."/>
            <person name="Chapple C."/>
            <person name="McKernan K.J."/>
            <person name="McEwan P."/>
            <person name="Bosak S."/>
            <person name="Kellis M."/>
            <person name="Volff J.-N."/>
            <person name="Guigo R."/>
            <person name="Zody M.C."/>
            <person name="Mesirov J."/>
            <person name="Lindblad-Toh K."/>
            <person name="Birren B."/>
            <person name="Nusbaum C."/>
            <person name="Kahn D."/>
            <person name="Robinson-Rechavi M."/>
            <person name="Laudet V."/>
            <person name="Schachter V."/>
            <person name="Quetier F."/>
            <person name="Saurin W."/>
            <person name="Scarpelli C."/>
            <person name="Wincker P."/>
            <person name="Lander E.S."/>
            <person name="Weissenbach J."/>
            <person name="Roest Crollius H."/>
        </authorList>
    </citation>
    <scope>NUCLEOTIDE SEQUENCE [LARGE SCALE GENOMIC DNA]</scope>
</reference>
<organism evidence="2">
    <name type="scientific">Tetraodon nigroviridis</name>
    <name type="common">Spotted green pufferfish</name>
    <name type="synonym">Chelonodon nigroviridis</name>
    <dbReference type="NCBI Taxonomy" id="99883"/>
    <lineage>
        <taxon>Eukaryota</taxon>
        <taxon>Metazoa</taxon>
        <taxon>Chordata</taxon>
        <taxon>Craniata</taxon>
        <taxon>Vertebrata</taxon>
        <taxon>Euteleostomi</taxon>
        <taxon>Actinopterygii</taxon>
        <taxon>Neopterygii</taxon>
        <taxon>Teleostei</taxon>
        <taxon>Neoteleostei</taxon>
        <taxon>Acanthomorphata</taxon>
        <taxon>Eupercaria</taxon>
        <taxon>Tetraodontiformes</taxon>
        <taxon>Tetradontoidea</taxon>
        <taxon>Tetraodontidae</taxon>
        <taxon>Tetraodon</taxon>
    </lineage>
</organism>
<accession>Q4SX65</accession>
<dbReference type="Proteomes" id="UP000007303">
    <property type="component" value="Unassembled WGS sequence"/>
</dbReference>
<dbReference type="Ensembl" id="ENSTNIT00000008850.1">
    <property type="protein sequence ID" value="ENSTNIP00000008681.1"/>
    <property type="gene ID" value="ENSTNIG00000005946.1"/>
</dbReference>
<dbReference type="STRING" id="99883.ENSTNIP00000008681"/>
<dbReference type="KEGG" id="tng:GSTEN00011103G001"/>
<protein>
    <submittedName>
        <fullName evidence="2">(spotted green pufferfish) hypothetical protein</fullName>
    </submittedName>
</protein>
<dbReference type="OrthoDB" id="2275718at2759"/>
<sequence>SPAMYQVQMPHMTVSQSKPYRPGKVPNLPQQRSDQHHLAGTPTMMHPATAAGAPIVAPSPAYPAQYFTCSPQQFASQPLVQQMTHYQSQVGLLRVWTRSICSRCGSHRLPRQTGLERCVCVLSVVARGSMCSVPSCRAAAG</sequence>
<dbReference type="GeneTree" id="ENSGT00940000156812"/>
<reference evidence="3" key="3">
    <citation type="submission" date="2025-05" db="UniProtKB">
        <authorList>
            <consortium name="Ensembl"/>
        </authorList>
    </citation>
    <scope>IDENTIFICATION</scope>
</reference>
<dbReference type="HOGENOM" id="CLU_1829882_0_0_1"/>
<evidence type="ECO:0000313" key="3">
    <source>
        <dbReference type="Ensembl" id="ENSTNIP00000008681.1"/>
    </source>
</evidence>
<reference evidence="2" key="2">
    <citation type="submission" date="2004-02" db="EMBL/GenBank/DDBJ databases">
        <authorList>
            <consortium name="Genoscope"/>
            <consortium name="Whitehead Institute Centre for Genome Research"/>
        </authorList>
    </citation>
    <scope>NUCLEOTIDE SEQUENCE</scope>
</reference>
<feature type="non-terminal residue" evidence="2">
    <location>
        <position position="1"/>
    </location>
</feature>